<protein>
    <submittedName>
        <fullName evidence="8">MASE1 protein</fullName>
    </submittedName>
</protein>
<reference evidence="8 9" key="1">
    <citation type="submission" date="2016-10" db="EMBL/GenBank/DDBJ databases">
        <authorList>
            <person name="de Groot N.N."/>
        </authorList>
    </citation>
    <scope>NUCLEOTIDE SEQUENCE [LARGE SCALE GENOMIC DNA]</scope>
    <source>
        <strain evidence="8 9">DSM 23413</strain>
    </source>
</reference>
<feature type="domain" description="MASE1" evidence="7">
    <location>
        <begin position="46"/>
        <end position="186"/>
    </location>
</feature>
<evidence type="ECO:0000313" key="8">
    <source>
        <dbReference type="EMBL" id="SEF69362.1"/>
    </source>
</evidence>
<keyword evidence="9" id="KW-1185">Reference proteome</keyword>
<evidence type="ECO:0000256" key="1">
    <source>
        <dbReference type="ARBA" id="ARBA00004651"/>
    </source>
</evidence>
<evidence type="ECO:0000256" key="6">
    <source>
        <dbReference type="SAM" id="Phobius"/>
    </source>
</evidence>
<dbReference type="EMBL" id="FNVD01000003">
    <property type="protein sequence ID" value="SEF69362.1"/>
    <property type="molecule type" value="Genomic_DNA"/>
</dbReference>
<evidence type="ECO:0000313" key="9">
    <source>
        <dbReference type="Proteomes" id="UP000236742"/>
    </source>
</evidence>
<dbReference type="Proteomes" id="UP000236742">
    <property type="component" value="Unassembled WGS sequence"/>
</dbReference>
<evidence type="ECO:0000256" key="3">
    <source>
        <dbReference type="ARBA" id="ARBA00022692"/>
    </source>
</evidence>
<feature type="transmembrane region" description="Helical" evidence="6">
    <location>
        <begin position="96"/>
        <end position="117"/>
    </location>
</feature>
<keyword evidence="2" id="KW-1003">Cell membrane</keyword>
<feature type="transmembrane region" description="Helical" evidence="6">
    <location>
        <begin position="158"/>
        <end position="180"/>
    </location>
</feature>
<proteinExistence type="predicted"/>
<comment type="subcellular location">
    <subcellularLocation>
        <location evidence="1">Cell membrane</location>
        <topology evidence="1">Multi-pass membrane protein</topology>
    </subcellularLocation>
</comment>
<keyword evidence="4 6" id="KW-1133">Transmembrane helix</keyword>
<evidence type="ECO:0000259" key="7">
    <source>
        <dbReference type="Pfam" id="PF05231"/>
    </source>
</evidence>
<evidence type="ECO:0000256" key="2">
    <source>
        <dbReference type="ARBA" id="ARBA00022475"/>
    </source>
</evidence>
<feature type="transmembrane region" description="Helical" evidence="6">
    <location>
        <begin position="129"/>
        <end position="152"/>
    </location>
</feature>
<dbReference type="InterPro" id="IPR007895">
    <property type="entry name" value="MASE1"/>
</dbReference>
<sequence>MNRTRPARARFLTEVAITSLCYILASLVTFKIVAPIQDLFFPQFPSRASLLFLPHGVRVLAAWLLGWRAVPALAPGVFIVFAFLVGPTALEPSRLAAMAIAVTSAPLVFWVMSRLGWDASPRPDRMPCLACVMTAGVVSSIMIALLTNLVLGTGLEDFVAYFIGDFFGLLFLMMILMFVFRMMRRRGI</sequence>
<name>A0A1H5U2K7_9RHOB</name>
<evidence type="ECO:0000256" key="4">
    <source>
        <dbReference type="ARBA" id="ARBA00022989"/>
    </source>
</evidence>
<dbReference type="GO" id="GO:0005886">
    <property type="term" value="C:plasma membrane"/>
    <property type="evidence" value="ECO:0007669"/>
    <property type="project" value="UniProtKB-SubCell"/>
</dbReference>
<dbReference type="AlphaFoldDB" id="A0A1H5U2K7"/>
<gene>
    <name evidence="8" type="ORF">SAMN05421751_103177</name>
</gene>
<feature type="transmembrane region" description="Helical" evidence="6">
    <location>
        <begin position="72"/>
        <end position="90"/>
    </location>
</feature>
<organism evidence="8 9">
    <name type="scientific">Jhaorihella thermophila</name>
    <dbReference type="NCBI Taxonomy" id="488547"/>
    <lineage>
        <taxon>Bacteria</taxon>
        <taxon>Pseudomonadati</taxon>
        <taxon>Pseudomonadota</taxon>
        <taxon>Alphaproteobacteria</taxon>
        <taxon>Rhodobacterales</taxon>
        <taxon>Paracoccaceae</taxon>
        <taxon>Jhaorihella</taxon>
    </lineage>
</organism>
<keyword evidence="5 6" id="KW-0472">Membrane</keyword>
<dbReference type="Pfam" id="PF05231">
    <property type="entry name" value="MASE1"/>
    <property type="match status" value="1"/>
</dbReference>
<evidence type="ECO:0000256" key="5">
    <source>
        <dbReference type="ARBA" id="ARBA00023136"/>
    </source>
</evidence>
<keyword evidence="3 6" id="KW-0812">Transmembrane</keyword>
<accession>A0A1H5U2K7</accession>